<dbReference type="InterPro" id="IPR001753">
    <property type="entry name" value="Enoyl-CoA_hydra/iso"/>
</dbReference>
<sequence>MTEFNKVSLQISENIGTMKFNDPDVMNAVSADMLDGIWECLNEIENPKSQIRCLIITGEGKGFCAGANLSSGSDRSNSGRQDAGQALETKYHPILRRLRNLNTPIVTSVNGAAAGVGMSFALMGDLVIASKSAFFLQAFRRIGLVPDGGSTWLLPRLVGNARAKELAILGERLSSEKALEWGLINRVCEDINLEEETINIAKKLSKGPMSLSLIRKAFWESSDNTYEEQLNLERQLQFEAGQSEDFKEGVKAFLEKRDPNFSGK</sequence>
<name>A0A381UPT8_9ZZZZ</name>
<reference evidence="1" key="1">
    <citation type="submission" date="2018-05" db="EMBL/GenBank/DDBJ databases">
        <authorList>
            <person name="Lanie J.A."/>
            <person name="Ng W.-L."/>
            <person name="Kazmierczak K.M."/>
            <person name="Andrzejewski T.M."/>
            <person name="Davidsen T.M."/>
            <person name="Wayne K.J."/>
            <person name="Tettelin H."/>
            <person name="Glass J.I."/>
            <person name="Rusch D."/>
            <person name="Podicherti R."/>
            <person name="Tsui H.-C.T."/>
            <person name="Winkler M.E."/>
        </authorList>
    </citation>
    <scope>NUCLEOTIDE SEQUENCE</scope>
</reference>
<evidence type="ECO:0000313" key="1">
    <source>
        <dbReference type="EMBL" id="SVA30175.1"/>
    </source>
</evidence>
<evidence type="ECO:0008006" key="2">
    <source>
        <dbReference type="Google" id="ProtNLM"/>
    </source>
</evidence>
<protein>
    <recommendedName>
        <fullName evidence="2">Enoyl-CoA hydratase</fullName>
    </recommendedName>
</protein>
<dbReference type="NCBIfam" id="NF004635">
    <property type="entry name" value="PRK05981.1"/>
    <property type="match status" value="1"/>
</dbReference>
<dbReference type="CDD" id="cd06558">
    <property type="entry name" value="crotonase-like"/>
    <property type="match status" value="1"/>
</dbReference>
<gene>
    <name evidence="1" type="ORF">METZ01_LOCUS83029</name>
</gene>
<dbReference type="InterPro" id="IPR014748">
    <property type="entry name" value="Enoyl-CoA_hydra_C"/>
</dbReference>
<organism evidence="1">
    <name type="scientific">marine metagenome</name>
    <dbReference type="NCBI Taxonomy" id="408172"/>
    <lineage>
        <taxon>unclassified sequences</taxon>
        <taxon>metagenomes</taxon>
        <taxon>ecological metagenomes</taxon>
    </lineage>
</organism>
<dbReference type="InterPro" id="IPR029045">
    <property type="entry name" value="ClpP/crotonase-like_dom_sf"/>
</dbReference>
<dbReference type="Gene3D" id="1.10.12.10">
    <property type="entry name" value="Lyase 2-enoyl-coa Hydratase, Chain A, domain 2"/>
    <property type="match status" value="1"/>
</dbReference>
<accession>A0A381UPT8</accession>
<dbReference type="PANTHER" id="PTHR43459">
    <property type="entry name" value="ENOYL-COA HYDRATASE"/>
    <property type="match status" value="1"/>
</dbReference>
<dbReference type="PANTHER" id="PTHR43459:SF1">
    <property type="entry name" value="EG:BACN32G11.4 PROTEIN"/>
    <property type="match status" value="1"/>
</dbReference>
<dbReference type="Gene3D" id="3.90.226.10">
    <property type="entry name" value="2-enoyl-CoA Hydratase, Chain A, domain 1"/>
    <property type="match status" value="1"/>
</dbReference>
<dbReference type="AlphaFoldDB" id="A0A381UPT8"/>
<dbReference type="SUPFAM" id="SSF52096">
    <property type="entry name" value="ClpP/crotonase"/>
    <property type="match status" value="1"/>
</dbReference>
<proteinExistence type="predicted"/>
<dbReference type="Pfam" id="PF00378">
    <property type="entry name" value="ECH_1"/>
    <property type="match status" value="1"/>
</dbReference>
<dbReference type="EMBL" id="UINC01006881">
    <property type="protein sequence ID" value="SVA30175.1"/>
    <property type="molecule type" value="Genomic_DNA"/>
</dbReference>